<dbReference type="RefSeq" id="WP_344795764.1">
    <property type="nucleotide sequence ID" value="NZ_BAABBN010000004.1"/>
</dbReference>
<name>A0ABP7M749_9GAMM</name>
<comment type="caution">
    <text evidence="1">The sequence shown here is derived from an EMBL/GenBank/DDBJ whole genome shotgun (WGS) entry which is preliminary data.</text>
</comment>
<sequence length="97" mass="10822">MNIKTSPERTILDCIKTCSNPFDSSEANTLQRTLNAITVVLESTSKLDVVAVLENEELRLEKLLEEGAGSMVGYEMQLADKDALWNCRAAIKYVKEN</sequence>
<dbReference type="Proteomes" id="UP001501565">
    <property type="component" value="Unassembled WGS sequence"/>
</dbReference>
<protein>
    <submittedName>
        <fullName evidence="1">Uncharacterized protein</fullName>
    </submittedName>
</protein>
<organism evidence="1 2">
    <name type="scientific">Litoribacillus peritrichatus</name>
    <dbReference type="NCBI Taxonomy" id="718191"/>
    <lineage>
        <taxon>Bacteria</taxon>
        <taxon>Pseudomonadati</taxon>
        <taxon>Pseudomonadota</taxon>
        <taxon>Gammaproteobacteria</taxon>
        <taxon>Oceanospirillales</taxon>
        <taxon>Oceanospirillaceae</taxon>
        <taxon>Litoribacillus</taxon>
    </lineage>
</organism>
<evidence type="ECO:0000313" key="2">
    <source>
        <dbReference type="Proteomes" id="UP001501565"/>
    </source>
</evidence>
<evidence type="ECO:0000313" key="1">
    <source>
        <dbReference type="EMBL" id="GAA3915881.1"/>
    </source>
</evidence>
<accession>A0ABP7M749</accession>
<keyword evidence="2" id="KW-1185">Reference proteome</keyword>
<dbReference type="EMBL" id="BAABBN010000004">
    <property type="protein sequence ID" value="GAA3915881.1"/>
    <property type="molecule type" value="Genomic_DNA"/>
</dbReference>
<proteinExistence type="predicted"/>
<gene>
    <name evidence="1" type="ORF">GCM10022277_08210</name>
</gene>
<reference evidence="2" key="1">
    <citation type="journal article" date="2019" name="Int. J. Syst. Evol. Microbiol.">
        <title>The Global Catalogue of Microorganisms (GCM) 10K type strain sequencing project: providing services to taxonomists for standard genome sequencing and annotation.</title>
        <authorList>
            <consortium name="The Broad Institute Genomics Platform"/>
            <consortium name="The Broad Institute Genome Sequencing Center for Infectious Disease"/>
            <person name="Wu L."/>
            <person name="Ma J."/>
        </authorList>
    </citation>
    <scope>NUCLEOTIDE SEQUENCE [LARGE SCALE GENOMIC DNA]</scope>
    <source>
        <strain evidence="2">JCM 17551</strain>
    </source>
</reference>